<dbReference type="PANTHER" id="PTHR37814">
    <property type="entry name" value="CONSERVED MEMBRANE PROTEIN"/>
    <property type="match status" value="1"/>
</dbReference>
<dbReference type="Proteomes" id="UP000295788">
    <property type="component" value="Unassembled WGS sequence"/>
</dbReference>
<name>A0A4R3KCG5_9BACI</name>
<dbReference type="PANTHER" id="PTHR37814:SF1">
    <property type="entry name" value="MEMBRANE PROTEIN"/>
    <property type="match status" value="1"/>
</dbReference>
<dbReference type="OrthoDB" id="4424890at2"/>
<keyword evidence="3" id="KW-1185">Reference proteome</keyword>
<gene>
    <name evidence="2" type="ORF">EDD72_11534</name>
</gene>
<feature type="transmembrane region" description="Helical" evidence="1">
    <location>
        <begin position="210"/>
        <end position="231"/>
    </location>
</feature>
<organism evidence="2 3">
    <name type="scientific">Tepidibacillus fermentans</name>
    <dbReference type="NCBI Taxonomy" id="1281767"/>
    <lineage>
        <taxon>Bacteria</taxon>
        <taxon>Bacillati</taxon>
        <taxon>Bacillota</taxon>
        <taxon>Bacilli</taxon>
        <taxon>Bacillales</taxon>
        <taxon>Bacillaceae</taxon>
        <taxon>Tepidibacillus</taxon>
    </lineage>
</organism>
<feature type="transmembrane region" description="Helical" evidence="1">
    <location>
        <begin position="142"/>
        <end position="160"/>
    </location>
</feature>
<keyword evidence="1" id="KW-1133">Transmembrane helix</keyword>
<dbReference type="AlphaFoldDB" id="A0A4R3KCG5"/>
<accession>A0A4R3KCG5</accession>
<protein>
    <submittedName>
        <fullName evidence="2">Putative membrane protein YkvI</fullName>
    </submittedName>
</protein>
<evidence type="ECO:0000256" key="1">
    <source>
        <dbReference type="SAM" id="Phobius"/>
    </source>
</evidence>
<evidence type="ECO:0000313" key="2">
    <source>
        <dbReference type="EMBL" id="TCS80807.1"/>
    </source>
</evidence>
<evidence type="ECO:0000313" key="3">
    <source>
        <dbReference type="Proteomes" id="UP000295788"/>
    </source>
</evidence>
<sequence length="337" mass="37907">MIKNGIKIGLTIMGTTIGAGFASGREIWEFFTSYGLQSLVGLMITLLLLLLSSMVILWLSWRFETENYYDILVLLMGTHLAKIFDWFIFLYLFSGSIVMFAGSGAIFEQWGNSMVLGVLLLAIPLWIVLARGVRGLISLNSVLMPIKMLMMIYVGTLFLMNDQEVASHFIREHLKVWPSAITYVAFNVISLLGVLSTIGKKIRSRGEIIFGSVVGTFGLGLIAFLMNLSLLRVPNVDHYEIPLFSIIPNQPIFRVFVSIILWLAIYTTALSNVHGIIFRVQKKFPFSTGKLSFVFLTLIAPISFVGFSNLIQFLYPLYGVLNLYVLSLIILYPFQQL</sequence>
<feature type="transmembrane region" description="Helical" evidence="1">
    <location>
        <begin position="291"/>
        <end position="311"/>
    </location>
</feature>
<feature type="transmembrane region" description="Helical" evidence="1">
    <location>
        <begin position="34"/>
        <end position="59"/>
    </location>
</feature>
<dbReference type="InterPro" id="IPR038728">
    <property type="entry name" value="YkvI-like"/>
</dbReference>
<reference evidence="2 3" key="1">
    <citation type="submission" date="2019-03" db="EMBL/GenBank/DDBJ databases">
        <title>Genomic Encyclopedia of Type Strains, Phase IV (KMG-IV): sequencing the most valuable type-strain genomes for metagenomic binning, comparative biology and taxonomic classification.</title>
        <authorList>
            <person name="Goeker M."/>
        </authorList>
    </citation>
    <scope>NUCLEOTIDE SEQUENCE [LARGE SCALE GENOMIC DNA]</scope>
    <source>
        <strain evidence="2 3">DSM 23802</strain>
    </source>
</reference>
<dbReference type="RefSeq" id="WP_132769614.1">
    <property type="nucleotide sequence ID" value="NZ_SMAB01000015.1"/>
</dbReference>
<proteinExistence type="predicted"/>
<feature type="transmembrane region" description="Helical" evidence="1">
    <location>
        <begin position="317"/>
        <end position="334"/>
    </location>
</feature>
<feature type="transmembrane region" description="Helical" evidence="1">
    <location>
        <begin position="113"/>
        <end position="130"/>
    </location>
</feature>
<feature type="transmembrane region" description="Helical" evidence="1">
    <location>
        <begin position="180"/>
        <end position="198"/>
    </location>
</feature>
<dbReference type="EMBL" id="SMAB01000015">
    <property type="protein sequence ID" value="TCS80807.1"/>
    <property type="molecule type" value="Genomic_DNA"/>
</dbReference>
<keyword evidence="1" id="KW-0812">Transmembrane</keyword>
<feature type="transmembrane region" description="Helical" evidence="1">
    <location>
        <begin position="251"/>
        <end position="270"/>
    </location>
</feature>
<keyword evidence="1" id="KW-0472">Membrane</keyword>
<comment type="caution">
    <text evidence="2">The sequence shown here is derived from an EMBL/GenBank/DDBJ whole genome shotgun (WGS) entry which is preliminary data.</text>
</comment>